<keyword evidence="1" id="KW-0812">Transmembrane</keyword>
<organism evidence="2 3">
    <name type="scientific">Chelatococcus albus</name>
    <dbReference type="NCBI Taxonomy" id="3047466"/>
    <lineage>
        <taxon>Bacteria</taxon>
        <taxon>Pseudomonadati</taxon>
        <taxon>Pseudomonadota</taxon>
        <taxon>Alphaproteobacteria</taxon>
        <taxon>Hyphomicrobiales</taxon>
        <taxon>Chelatococcaceae</taxon>
        <taxon>Chelatococcus</taxon>
    </lineage>
</organism>
<dbReference type="EMBL" id="JASJEV010000006">
    <property type="protein sequence ID" value="MDJ1158918.1"/>
    <property type="molecule type" value="Genomic_DNA"/>
</dbReference>
<evidence type="ECO:0000256" key="1">
    <source>
        <dbReference type="SAM" id="Phobius"/>
    </source>
</evidence>
<evidence type="ECO:0000313" key="2">
    <source>
        <dbReference type="EMBL" id="MDJ1158918.1"/>
    </source>
</evidence>
<proteinExistence type="predicted"/>
<keyword evidence="3" id="KW-1185">Reference proteome</keyword>
<keyword evidence="1" id="KW-1133">Transmembrane helix</keyword>
<comment type="caution">
    <text evidence="2">The sequence shown here is derived from an EMBL/GenBank/DDBJ whole genome shotgun (WGS) entry which is preliminary data.</text>
</comment>
<reference evidence="2 3" key="1">
    <citation type="submission" date="2023-05" db="EMBL/GenBank/DDBJ databases">
        <title>Chelatococcus sp. nov., a moderately thermophilic bacterium isolated from hot spring microbial mat.</title>
        <authorList>
            <person name="Hu C.-J."/>
            <person name="Li W.-J."/>
        </authorList>
    </citation>
    <scope>NUCLEOTIDE SEQUENCE [LARGE SCALE GENOMIC DNA]</scope>
    <source>
        <strain evidence="2 3">SYSU G07232</strain>
    </source>
</reference>
<name>A0ABT7AHT1_9HYPH</name>
<gene>
    <name evidence="2" type="ORF">QNA08_11795</name>
</gene>
<sequence>MTTSKRHDGGLYPLPEEAVFAALITPNRSLDPRMLRRVLTLICLASVAASVPFILAGAWPVAGFFGLDLLALYVAFHVNMRRGGAFEQVVLTRLDLLLRQVSHRGEAREWHFNPSWTRLVRETNEDFGVQRLTLVSRGQRVVVGAALSAEEKASFGDALSAALAKARHR</sequence>
<accession>A0ABT7AHT1</accession>
<feature type="transmembrane region" description="Helical" evidence="1">
    <location>
        <begin position="38"/>
        <end position="55"/>
    </location>
</feature>
<dbReference type="PIRSF" id="PIRSF032162">
    <property type="entry name" value="UCP032162_imp"/>
    <property type="match status" value="1"/>
</dbReference>
<protein>
    <submittedName>
        <fullName evidence="2">DUF2244 domain-containing protein</fullName>
    </submittedName>
</protein>
<keyword evidence="1" id="KW-0472">Membrane</keyword>
<evidence type="ECO:0000313" key="3">
    <source>
        <dbReference type="Proteomes" id="UP001321492"/>
    </source>
</evidence>
<dbReference type="RefSeq" id="WP_283740907.1">
    <property type="nucleotide sequence ID" value="NZ_JASJEV010000006.1"/>
</dbReference>
<dbReference type="Pfam" id="PF10003">
    <property type="entry name" value="DUF2244"/>
    <property type="match status" value="1"/>
</dbReference>
<dbReference type="Proteomes" id="UP001321492">
    <property type="component" value="Unassembled WGS sequence"/>
</dbReference>
<dbReference type="InterPro" id="IPR016990">
    <property type="entry name" value="UCP032162_TM"/>
</dbReference>
<dbReference type="InterPro" id="IPR019253">
    <property type="entry name" value="DUF2244_TM"/>
</dbReference>